<comment type="caution">
    <text evidence="1">The sequence shown here is derived from an EMBL/GenBank/DDBJ whole genome shotgun (WGS) entry which is preliminary data.</text>
</comment>
<dbReference type="SUPFAM" id="SSF53474">
    <property type="entry name" value="alpha/beta-Hydrolases"/>
    <property type="match status" value="1"/>
</dbReference>
<gene>
    <name evidence="1" type="ORF">BT62DRAFT_893820</name>
</gene>
<sequence length="124" mass="13843">TRSFPILETERASIEKTARETHQYGPTDRHAFDAPNPQPDTPILVFLYGGGFNTGARTLPAPASIIYHNLGSFTTRGFITVVPDYRLADSRVQFPGERDAMQWVMDNLSFPDSDTISSAIRRGR</sequence>
<dbReference type="OrthoDB" id="433474at2759"/>
<accession>A0A9P8ATD4</accession>
<name>A0A9P8ATD4_9AGAR</name>
<reference evidence="1" key="1">
    <citation type="submission" date="2020-11" db="EMBL/GenBank/DDBJ databases">
        <title>Adaptations for nitrogen fixation in a non-lichenized fungal sporocarp promotes dispersal by wood-feeding termites.</title>
        <authorList>
            <consortium name="DOE Joint Genome Institute"/>
            <person name="Koch R.A."/>
            <person name="Yoon G."/>
            <person name="Arayal U."/>
            <person name="Lail K."/>
            <person name="Amirebrahimi M."/>
            <person name="Labutti K."/>
            <person name="Lipzen A."/>
            <person name="Riley R."/>
            <person name="Barry K."/>
            <person name="Henrissat B."/>
            <person name="Grigoriev I.V."/>
            <person name="Herr J.R."/>
            <person name="Aime M.C."/>
        </authorList>
    </citation>
    <scope>NUCLEOTIDE SEQUENCE</scope>
    <source>
        <strain evidence="1">MCA 3950</strain>
    </source>
</reference>
<dbReference type="GeneID" id="66105456"/>
<proteinExistence type="predicted"/>
<dbReference type="InterPro" id="IPR029058">
    <property type="entry name" value="AB_hydrolase_fold"/>
</dbReference>
<keyword evidence="2" id="KW-1185">Reference proteome</keyword>
<feature type="non-terminal residue" evidence="1">
    <location>
        <position position="1"/>
    </location>
</feature>
<evidence type="ECO:0000313" key="1">
    <source>
        <dbReference type="EMBL" id="KAG7447080.1"/>
    </source>
</evidence>
<organism evidence="1 2">
    <name type="scientific">Guyanagaster necrorhizus</name>
    <dbReference type="NCBI Taxonomy" id="856835"/>
    <lineage>
        <taxon>Eukaryota</taxon>
        <taxon>Fungi</taxon>
        <taxon>Dikarya</taxon>
        <taxon>Basidiomycota</taxon>
        <taxon>Agaricomycotina</taxon>
        <taxon>Agaricomycetes</taxon>
        <taxon>Agaricomycetidae</taxon>
        <taxon>Agaricales</taxon>
        <taxon>Marasmiineae</taxon>
        <taxon>Physalacriaceae</taxon>
        <taxon>Guyanagaster</taxon>
    </lineage>
</organism>
<protein>
    <submittedName>
        <fullName evidence="1">Uncharacterized protein</fullName>
    </submittedName>
</protein>
<dbReference type="AlphaFoldDB" id="A0A9P8ATD4"/>
<dbReference type="Proteomes" id="UP000812287">
    <property type="component" value="Unassembled WGS sequence"/>
</dbReference>
<evidence type="ECO:0000313" key="2">
    <source>
        <dbReference type="Proteomes" id="UP000812287"/>
    </source>
</evidence>
<dbReference type="RefSeq" id="XP_043040580.1">
    <property type="nucleotide sequence ID" value="XM_043183159.1"/>
</dbReference>
<dbReference type="Gene3D" id="3.40.50.1820">
    <property type="entry name" value="alpha/beta hydrolase"/>
    <property type="match status" value="1"/>
</dbReference>
<dbReference type="EMBL" id="MU250533">
    <property type="protein sequence ID" value="KAG7447080.1"/>
    <property type="molecule type" value="Genomic_DNA"/>
</dbReference>